<dbReference type="AlphaFoldDB" id="A0A8X8WQM4"/>
<evidence type="ECO:0000256" key="2">
    <source>
        <dbReference type="ARBA" id="ARBA00023242"/>
    </source>
</evidence>
<gene>
    <name evidence="6" type="ORF">SASPL_140798</name>
</gene>
<proteinExistence type="predicted"/>
<dbReference type="Pfam" id="PF12776">
    <property type="entry name" value="Myb_DNA-bind_3"/>
    <property type="match status" value="1"/>
</dbReference>
<dbReference type="EMBL" id="PNBA02000015">
    <property type="protein sequence ID" value="KAG6399322.1"/>
    <property type="molecule type" value="Genomic_DNA"/>
</dbReference>
<dbReference type="GO" id="GO:0003682">
    <property type="term" value="F:chromatin binding"/>
    <property type="evidence" value="ECO:0007669"/>
    <property type="project" value="TreeGrafter"/>
</dbReference>
<accession>A0A8X8WQM4</accession>
<evidence type="ECO:0000256" key="3">
    <source>
        <dbReference type="SAM" id="MobiDB-lite"/>
    </source>
</evidence>
<sequence length="917" mass="102273">MASQHHSGNETDGSPVPEGCSDMLTNKGVVAAGARRVWTEREEAILLAALKELAATGWKSDNGFRSGYLTRALEALKREFPKTDIVVHPHIKSKITSWKKNYYSLMQILDRSGVGFNADGEYKIDIDDEQWAQVVQKDSNAKYMRNKSWPMLNDWKELFGKDRAEGLKGMDTGEAVQKIYGPRVAVGESSARSSPITLEELFPDEVFPNGVLPEMVDESTSAPPHIRVPPRLQNKAPKKRKPEDKMSHKSYRPLRLYILLRSSVRHLINAELTCLVASLSDIDRRRKLWLRRLDCNLPKYETALEHAVLRYRNFLNRPISQACRLGSHVKQCISVEESIPDKYCKGLVKGFLLQSFQNNIFWLPNGSGSVANGEICYETSTRIDQKRPHQYFMDSSEQELVVSKKQAVEPFKGTSGPVVMESSFWHDGSHFQSESLIPSLFTPKPVQSSNFSDNNNPPVTASMNMERKEPGNQFGNDSSVCLTMSHAVNDTLCLNSGPRKVKVNEVRIPENCLPEFVGSTFTRGEKNDAMTSTFQRTSNNMFTRPSYNTELGNAISVDPAYSKLDKNFVSVGNSSSKRDGNFILSSQYYNGIDNNVLSIGQAFNRGNYNINALGEQYEKENGNFSSVCPTYNGGQENLFALEPFYSKVNETFISAGPNKGETHIAFQGEQDATVALGALYNKENSSILSMVEHSRKGEETTISFGGFQNNVEERDNSGRLISSYDVLLNQSSAQSSGALGQKDSTDQLSDNAISASSLQPDGAPKNKDQKTKKGSSNNFPSNVKSLLSTGILDGVPVKYVSWSREKNLRGVVKGTGYLCSCQDCKLSKTINAYEFERHADCKTKHPNNHIYFENGKTIYAVVQELKSTPQEMLFDVIQNVTGSAVNMKNFNIWKASYQAATRELQRIYGKDDLIVPS</sequence>
<feature type="domain" description="Tify" evidence="5">
    <location>
        <begin position="810"/>
        <end position="864"/>
    </location>
</feature>
<reference evidence="6" key="2">
    <citation type="submission" date="2020-08" db="EMBL/GenBank/DDBJ databases">
        <title>Plant Genome Project.</title>
        <authorList>
            <person name="Zhang R.-G."/>
        </authorList>
    </citation>
    <scope>NUCLEOTIDE SEQUENCE</scope>
    <source>
        <strain evidence="6">Huo1</strain>
        <tissue evidence="6">Leaf</tissue>
    </source>
</reference>
<comment type="caution">
    <text evidence="6">The sequence shown here is derived from an EMBL/GenBank/DDBJ whole genome shotgun (WGS) entry which is preliminary data.</text>
</comment>
<dbReference type="Proteomes" id="UP000298416">
    <property type="component" value="Unassembled WGS sequence"/>
</dbReference>
<feature type="region of interest" description="Disordered" evidence="3">
    <location>
        <begin position="1"/>
        <end position="20"/>
    </location>
</feature>
<protein>
    <recommendedName>
        <fullName evidence="8">Tify domain-containing protein</fullName>
    </recommendedName>
</protein>
<comment type="subcellular location">
    <subcellularLocation>
        <location evidence="1">Nucleus</location>
    </subcellularLocation>
</comment>
<dbReference type="PANTHER" id="PTHR47025">
    <property type="entry name" value="AUTOIMMUNE REGULATOR"/>
    <property type="match status" value="1"/>
</dbReference>
<evidence type="ECO:0000256" key="1">
    <source>
        <dbReference type="ARBA" id="ARBA00004123"/>
    </source>
</evidence>
<reference evidence="6" key="1">
    <citation type="submission" date="2018-01" db="EMBL/GenBank/DDBJ databases">
        <authorList>
            <person name="Mao J.F."/>
        </authorList>
    </citation>
    <scope>NUCLEOTIDE SEQUENCE</scope>
    <source>
        <strain evidence="6">Huo1</strain>
        <tissue evidence="6">Leaf</tissue>
    </source>
</reference>
<name>A0A8X8WQM4_SALSN</name>
<evidence type="ECO:0000313" key="7">
    <source>
        <dbReference type="Proteomes" id="UP000298416"/>
    </source>
</evidence>
<feature type="compositionally biased region" description="Polar residues" evidence="3">
    <location>
        <begin position="1"/>
        <end position="12"/>
    </location>
</feature>
<dbReference type="GO" id="GO:0045944">
    <property type="term" value="P:positive regulation of transcription by RNA polymerase II"/>
    <property type="evidence" value="ECO:0007669"/>
    <property type="project" value="TreeGrafter"/>
</dbReference>
<evidence type="ECO:0000313" key="6">
    <source>
        <dbReference type="EMBL" id="KAG6399322.1"/>
    </source>
</evidence>
<dbReference type="GO" id="GO:0005634">
    <property type="term" value="C:nucleus"/>
    <property type="evidence" value="ECO:0007669"/>
    <property type="project" value="UniProtKB-SubCell"/>
</dbReference>
<keyword evidence="2" id="KW-0539">Nucleus</keyword>
<evidence type="ECO:0000259" key="4">
    <source>
        <dbReference type="Pfam" id="PF12776"/>
    </source>
</evidence>
<feature type="region of interest" description="Disordered" evidence="3">
    <location>
        <begin position="218"/>
        <end position="247"/>
    </location>
</feature>
<dbReference type="Pfam" id="PF16135">
    <property type="entry name" value="TDBD"/>
    <property type="match status" value="1"/>
</dbReference>
<keyword evidence="7" id="KW-1185">Reference proteome</keyword>
<dbReference type="InterPro" id="IPR032308">
    <property type="entry name" value="TDBD"/>
</dbReference>
<dbReference type="PANTHER" id="PTHR47025:SF9">
    <property type="entry name" value="PROTEIN, PUTATIVE-RELATED"/>
    <property type="match status" value="1"/>
</dbReference>
<organism evidence="6">
    <name type="scientific">Salvia splendens</name>
    <name type="common">Scarlet sage</name>
    <dbReference type="NCBI Taxonomy" id="180675"/>
    <lineage>
        <taxon>Eukaryota</taxon>
        <taxon>Viridiplantae</taxon>
        <taxon>Streptophyta</taxon>
        <taxon>Embryophyta</taxon>
        <taxon>Tracheophyta</taxon>
        <taxon>Spermatophyta</taxon>
        <taxon>Magnoliopsida</taxon>
        <taxon>eudicotyledons</taxon>
        <taxon>Gunneridae</taxon>
        <taxon>Pentapetalae</taxon>
        <taxon>asterids</taxon>
        <taxon>lamiids</taxon>
        <taxon>Lamiales</taxon>
        <taxon>Lamiaceae</taxon>
        <taxon>Nepetoideae</taxon>
        <taxon>Mentheae</taxon>
        <taxon>Salviinae</taxon>
        <taxon>Salvia</taxon>
        <taxon>Salvia subgen. Calosphace</taxon>
        <taxon>core Calosphace</taxon>
    </lineage>
</organism>
<dbReference type="GO" id="GO:0042393">
    <property type="term" value="F:histone binding"/>
    <property type="evidence" value="ECO:0007669"/>
    <property type="project" value="TreeGrafter"/>
</dbReference>
<evidence type="ECO:0000259" key="5">
    <source>
        <dbReference type="Pfam" id="PF16135"/>
    </source>
</evidence>
<evidence type="ECO:0008006" key="8">
    <source>
        <dbReference type="Google" id="ProtNLM"/>
    </source>
</evidence>
<feature type="region of interest" description="Disordered" evidence="3">
    <location>
        <begin position="754"/>
        <end position="781"/>
    </location>
</feature>
<feature type="domain" description="Myb/SANT-like" evidence="4">
    <location>
        <begin position="38"/>
        <end position="133"/>
    </location>
</feature>
<dbReference type="InterPro" id="IPR024752">
    <property type="entry name" value="Myb/SANT-like_dom"/>
</dbReference>
<dbReference type="GO" id="GO:0000977">
    <property type="term" value="F:RNA polymerase II transcription regulatory region sequence-specific DNA binding"/>
    <property type="evidence" value="ECO:0007669"/>
    <property type="project" value="TreeGrafter"/>
</dbReference>